<dbReference type="AlphaFoldDB" id="A0A8X6Q8Y4"/>
<name>A0A8X6Q8Y4_NEPPI</name>
<dbReference type="EMBL" id="BMAW01125373">
    <property type="protein sequence ID" value="GFU12061.1"/>
    <property type="molecule type" value="Genomic_DNA"/>
</dbReference>
<evidence type="ECO:0000256" key="1">
    <source>
        <dbReference type="SAM" id="SignalP"/>
    </source>
</evidence>
<keyword evidence="3" id="KW-1185">Reference proteome</keyword>
<dbReference type="Proteomes" id="UP000887013">
    <property type="component" value="Unassembled WGS sequence"/>
</dbReference>
<feature type="chain" id="PRO_5036456141" description="Secreted protein" evidence="1">
    <location>
        <begin position="18"/>
        <end position="188"/>
    </location>
</feature>
<evidence type="ECO:0008006" key="4">
    <source>
        <dbReference type="Google" id="ProtNLM"/>
    </source>
</evidence>
<sequence>MFCAVQLVLRLVRRALARSVCCRYYLCFAAAASVAASKVSFFLPKNFFLASKSACVLQPAVSHGGGQRATPRIYKERSAASRRNGCTFLVTGDFTVLKHVPRRPVNLLCVARCFERYLCASGTGQRLTSLLSVRGTSILPENCIRVLSLRTPFFCSQAVSTYTCQAACASITASETLTTRTMPLYAKL</sequence>
<organism evidence="2 3">
    <name type="scientific">Nephila pilipes</name>
    <name type="common">Giant wood spider</name>
    <name type="synonym">Nephila maculata</name>
    <dbReference type="NCBI Taxonomy" id="299642"/>
    <lineage>
        <taxon>Eukaryota</taxon>
        <taxon>Metazoa</taxon>
        <taxon>Ecdysozoa</taxon>
        <taxon>Arthropoda</taxon>
        <taxon>Chelicerata</taxon>
        <taxon>Arachnida</taxon>
        <taxon>Araneae</taxon>
        <taxon>Araneomorphae</taxon>
        <taxon>Entelegynae</taxon>
        <taxon>Araneoidea</taxon>
        <taxon>Nephilidae</taxon>
        <taxon>Nephila</taxon>
    </lineage>
</organism>
<feature type="signal peptide" evidence="1">
    <location>
        <begin position="1"/>
        <end position="17"/>
    </location>
</feature>
<reference evidence="2" key="1">
    <citation type="submission" date="2020-08" db="EMBL/GenBank/DDBJ databases">
        <title>Multicomponent nature underlies the extraordinary mechanical properties of spider dragline silk.</title>
        <authorList>
            <person name="Kono N."/>
            <person name="Nakamura H."/>
            <person name="Mori M."/>
            <person name="Yoshida Y."/>
            <person name="Ohtoshi R."/>
            <person name="Malay A.D."/>
            <person name="Moran D.A.P."/>
            <person name="Tomita M."/>
            <person name="Numata K."/>
            <person name="Arakawa K."/>
        </authorList>
    </citation>
    <scope>NUCLEOTIDE SEQUENCE</scope>
</reference>
<comment type="caution">
    <text evidence="2">The sequence shown here is derived from an EMBL/GenBank/DDBJ whole genome shotgun (WGS) entry which is preliminary data.</text>
</comment>
<protein>
    <recommendedName>
        <fullName evidence="4">Secreted protein</fullName>
    </recommendedName>
</protein>
<keyword evidence="1" id="KW-0732">Signal</keyword>
<evidence type="ECO:0000313" key="2">
    <source>
        <dbReference type="EMBL" id="GFU12061.1"/>
    </source>
</evidence>
<proteinExistence type="predicted"/>
<gene>
    <name evidence="2" type="ORF">NPIL_89041</name>
</gene>
<accession>A0A8X6Q8Y4</accession>
<evidence type="ECO:0000313" key="3">
    <source>
        <dbReference type="Proteomes" id="UP000887013"/>
    </source>
</evidence>